<accession>A0ABQ5UZT7</accession>
<evidence type="ECO:0000256" key="1">
    <source>
        <dbReference type="SAM" id="Phobius"/>
    </source>
</evidence>
<comment type="caution">
    <text evidence="2">The sequence shown here is derived from an EMBL/GenBank/DDBJ whole genome shotgun (WGS) entry which is preliminary data.</text>
</comment>
<keyword evidence="1" id="KW-0472">Membrane</keyword>
<protein>
    <submittedName>
        <fullName evidence="2">Uncharacterized protein</fullName>
    </submittedName>
</protein>
<dbReference type="RefSeq" id="WP_284371419.1">
    <property type="nucleotide sequence ID" value="NZ_BSNJ01000003.1"/>
</dbReference>
<evidence type="ECO:0000313" key="3">
    <source>
        <dbReference type="Proteomes" id="UP001161390"/>
    </source>
</evidence>
<organism evidence="2 3">
    <name type="scientific">Algimonas porphyrae</name>
    <dbReference type="NCBI Taxonomy" id="1128113"/>
    <lineage>
        <taxon>Bacteria</taxon>
        <taxon>Pseudomonadati</taxon>
        <taxon>Pseudomonadota</taxon>
        <taxon>Alphaproteobacteria</taxon>
        <taxon>Maricaulales</taxon>
        <taxon>Robiginitomaculaceae</taxon>
        <taxon>Algimonas</taxon>
    </lineage>
</organism>
<evidence type="ECO:0000313" key="2">
    <source>
        <dbReference type="EMBL" id="GLQ20668.1"/>
    </source>
</evidence>
<reference evidence="2" key="1">
    <citation type="journal article" date="2014" name="Int. J. Syst. Evol. Microbiol.">
        <title>Complete genome of a new Firmicutes species belonging to the dominant human colonic microbiota ('Ruminococcus bicirculans') reveals two chromosomes and a selective capacity to utilize plant glucans.</title>
        <authorList>
            <consortium name="NISC Comparative Sequencing Program"/>
            <person name="Wegmann U."/>
            <person name="Louis P."/>
            <person name="Goesmann A."/>
            <person name="Henrissat B."/>
            <person name="Duncan S.H."/>
            <person name="Flint H.J."/>
        </authorList>
    </citation>
    <scope>NUCLEOTIDE SEQUENCE</scope>
    <source>
        <strain evidence="2">NBRC 108216</strain>
    </source>
</reference>
<proteinExistence type="predicted"/>
<sequence>MISTFLDTFKPRKRSRLTNALDLFGSDRPFSGRLSRAQLRSALRPASRGARRAMTRTSAFATAHPRGIGLGVGAVAVAAIGLYAYARLQETRTDDTTARSKDTLSE</sequence>
<keyword evidence="1" id="KW-0812">Transmembrane</keyword>
<name>A0ABQ5UZT7_9PROT</name>
<keyword evidence="3" id="KW-1185">Reference proteome</keyword>
<gene>
    <name evidence="2" type="ORF">GCM10007854_16230</name>
</gene>
<feature type="transmembrane region" description="Helical" evidence="1">
    <location>
        <begin position="68"/>
        <end position="86"/>
    </location>
</feature>
<dbReference type="EMBL" id="BSNJ01000003">
    <property type="protein sequence ID" value="GLQ20668.1"/>
    <property type="molecule type" value="Genomic_DNA"/>
</dbReference>
<reference evidence="2" key="2">
    <citation type="submission" date="2023-01" db="EMBL/GenBank/DDBJ databases">
        <title>Draft genome sequence of Algimonas porphyrae strain NBRC 108216.</title>
        <authorList>
            <person name="Sun Q."/>
            <person name="Mori K."/>
        </authorList>
    </citation>
    <scope>NUCLEOTIDE SEQUENCE</scope>
    <source>
        <strain evidence="2">NBRC 108216</strain>
    </source>
</reference>
<dbReference type="Proteomes" id="UP001161390">
    <property type="component" value="Unassembled WGS sequence"/>
</dbReference>
<keyword evidence="1" id="KW-1133">Transmembrane helix</keyword>